<dbReference type="EMBL" id="WTUW01000009">
    <property type="protein sequence ID" value="MZR32039.1"/>
    <property type="molecule type" value="Genomic_DNA"/>
</dbReference>
<organism evidence="1 2">
    <name type="scientific">Sneathiella litorea</name>
    <dbReference type="NCBI Taxonomy" id="2606216"/>
    <lineage>
        <taxon>Bacteria</taxon>
        <taxon>Pseudomonadati</taxon>
        <taxon>Pseudomonadota</taxon>
        <taxon>Alphaproteobacteria</taxon>
        <taxon>Sneathiellales</taxon>
        <taxon>Sneathiellaceae</taxon>
        <taxon>Sneathiella</taxon>
    </lineage>
</organism>
<sequence>MKYRITLEQSFENCTLQTRDYGDEKLHQITATGAIGRSQRAAVFKEVLKGNQSENFFYILDNRGGFEIELSFADMTFLNGLLYDGGIRYIRGSVITLDVAYNILVSMAKAKARAESFEVELISTPTFAEGEEFVTSKLLELLKVKQN</sequence>
<name>A0A6L8WBK7_9PROT</name>
<protein>
    <submittedName>
        <fullName evidence="1">Uncharacterized protein</fullName>
    </submittedName>
</protein>
<dbReference type="RefSeq" id="WP_161316616.1">
    <property type="nucleotide sequence ID" value="NZ_WTUW01000009.1"/>
</dbReference>
<reference evidence="1 2" key="1">
    <citation type="submission" date="2019-12" db="EMBL/GenBank/DDBJ databases">
        <title>Snethiella sp. nov. sp. isolated from sea sand.</title>
        <authorList>
            <person name="Kim J."/>
            <person name="Jeong S.E."/>
            <person name="Jung H.S."/>
            <person name="Jeon C.O."/>
        </authorList>
    </citation>
    <scope>NUCLEOTIDE SEQUENCE [LARGE SCALE GENOMIC DNA]</scope>
    <source>
        <strain evidence="1 2">DP05</strain>
    </source>
</reference>
<comment type="caution">
    <text evidence="1">The sequence shown here is derived from an EMBL/GenBank/DDBJ whole genome shotgun (WGS) entry which is preliminary data.</text>
</comment>
<dbReference type="Proteomes" id="UP000476030">
    <property type="component" value="Unassembled WGS sequence"/>
</dbReference>
<dbReference type="AlphaFoldDB" id="A0A6L8WBK7"/>
<evidence type="ECO:0000313" key="1">
    <source>
        <dbReference type="EMBL" id="MZR32039.1"/>
    </source>
</evidence>
<evidence type="ECO:0000313" key="2">
    <source>
        <dbReference type="Proteomes" id="UP000476030"/>
    </source>
</evidence>
<gene>
    <name evidence="1" type="ORF">GQE98_15475</name>
</gene>
<proteinExistence type="predicted"/>
<accession>A0A6L8WBK7</accession>
<keyword evidence="2" id="KW-1185">Reference proteome</keyword>